<proteinExistence type="predicted"/>
<sequence>MNIAIVNNSGNVGKSTICENLLKPRIKNAEIIKVETINSDGTNDDKYSAKEYNEILKEMDMNDVSILDVGSSNIEQLIEQMKQYKESHEDIDYFIIPVTPKNKQQMDSLSTVSTLIDLGVDSGKFKFIYNQADRVIPFQRQYATFLNGIEAFNFPTDVRPTIYETEAFSLLASIGKTFQEITNDNRDFRQLLREAETREQKEELSELRTMKQLVNGFNDILDAAFLSLNLK</sequence>
<dbReference type="EMBL" id="JACVHL010000029">
    <property type="protein sequence ID" value="MCC3807669.1"/>
    <property type="molecule type" value="Genomic_DNA"/>
</dbReference>
<dbReference type="InterPro" id="IPR047985">
    <property type="entry name" value="StbB-like"/>
</dbReference>
<name>A0A9Q3UFA8_VIBPH</name>
<organism evidence="1 2">
    <name type="scientific">Vibrio parahaemolyticus</name>
    <dbReference type="NCBI Taxonomy" id="670"/>
    <lineage>
        <taxon>Bacteria</taxon>
        <taxon>Pseudomonadati</taxon>
        <taxon>Pseudomonadota</taxon>
        <taxon>Gammaproteobacteria</taxon>
        <taxon>Vibrionales</taxon>
        <taxon>Vibrionaceae</taxon>
        <taxon>Vibrio</taxon>
    </lineage>
</organism>
<comment type="caution">
    <text evidence="1">The sequence shown here is derived from an EMBL/GenBank/DDBJ whole genome shotgun (WGS) entry which is preliminary data.</text>
</comment>
<gene>
    <name evidence="1" type="ORF">IB292_21855</name>
</gene>
<dbReference type="Gene3D" id="3.40.50.300">
    <property type="entry name" value="P-loop containing nucleotide triphosphate hydrolases"/>
    <property type="match status" value="1"/>
</dbReference>
<evidence type="ECO:0000313" key="1">
    <source>
        <dbReference type="EMBL" id="MCC3807669.1"/>
    </source>
</evidence>
<dbReference type="InterPro" id="IPR027417">
    <property type="entry name" value="P-loop_NTPase"/>
</dbReference>
<dbReference type="NCBIfam" id="NF041292">
    <property type="entry name" value="StbB"/>
    <property type="match status" value="1"/>
</dbReference>
<protein>
    <submittedName>
        <fullName evidence="1">Transcriptional regulator</fullName>
    </submittedName>
</protein>
<dbReference type="RefSeq" id="WP_228085940.1">
    <property type="nucleotide sequence ID" value="NZ_JACVHL010000029.1"/>
</dbReference>
<accession>A0A9Q3UFA8</accession>
<reference evidence="1" key="1">
    <citation type="submission" date="2020-09" db="EMBL/GenBank/DDBJ databases">
        <title>Genome sequence of Vibrio parahaemolyticus isolates.</title>
        <authorList>
            <person name="Hammerl J.A."/>
            <person name="Strauch E."/>
        </authorList>
    </citation>
    <scope>NUCLEOTIDE SEQUENCE</scope>
    <source>
        <strain evidence="1">17-VB00146</strain>
    </source>
</reference>
<dbReference type="SUPFAM" id="SSF52540">
    <property type="entry name" value="P-loop containing nucleoside triphosphate hydrolases"/>
    <property type="match status" value="1"/>
</dbReference>
<evidence type="ECO:0000313" key="2">
    <source>
        <dbReference type="Proteomes" id="UP000726777"/>
    </source>
</evidence>
<dbReference type="Proteomes" id="UP000726777">
    <property type="component" value="Unassembled WGS sequence"/>
</dbReference>
<dbReference type="AlphaFoldDB" id="A0A9Q3UFA8"/>